<dbReference type="AlphaFoldDB" id="A0AAD9YJU1"/>
<sequence length="141" mass="15334">MEVCVGYLTEVLGTACLDVGVEPQGTLPDDRTGTYLTMLPSFPVMTEAPRPQVGCTLTTNDTGQNERLCSQRDLVLSHVADIQAQRASLVRLSEDDRAMTFFIDLAHQRCRGHRIGGGDLVARNKWGDALGSTTNEVKGNL</sequence>
<protein>
    <submittedName>
        <fullName evidence="1">Uncharacterized protein</fullName>
    </submittedName>
</protein>
<evidence type="ECO:0000313" key="2">
    <source>
        <dbReference type="Proteomes" id="UP001281614"/>
    </source>
</evidence>
<name>A0AAD9YJU1_COLKA</name>
<gene>
    <name evidence="1" type="ORF">CKAH01_00684</name>
</gene>
<dbReference type="EMBL" id="VYYT01000112">
    <property type="protein sequence ID" value="KAK2769077.1"/>
    <property type="molecule type" value="Genomic_DNA"/>
</dbReference>
<dbReference type="Proteomes" id="UP001281614">
    <property type="component" value="Unassembled WGS sequence"/>
</dbReference>
<evidence type="ECO:0000313" key="1">
    <source>
        <dbReference type="EMBL" id="KAK2769077.1"/>
    </source>
</evidence>
<keyword evidence="2" id="KW-1185">Reference proteome</keyword>
<organism evidence="1 2">
    <name type="scientific">Colletotrichum kahawae</name>
    <name type="common">Coffee berry disease fungus</name>
    <dbReference type="NCBI Taxonomy" id="34407"/>
    <lineage>
        <taxon>Eukaryota</taxon>
        <taxon>Fungi</taxon>
        <taxon>Dikarya</taxon>
        <taxon>Ascomycota</taxon>
        <taxon>Pezizomycotina</taxon>
        <taxon>Sordariomycetes</taxon>
        <taxon>Hypocreomycetidae</taxon>
        <taxon>Glomerellales</taxon>
        <taxon>Glomerellaceae</taxon>
        <taxon>Colletotrichum</taxon>
        <taxon>Colletotrichum gloeosporioides species complex</taxon>
    </lineage>
</organism>
<proteinExistence type="predicted"/>
<reference evidence="1" key="1">
    <citation type="submission" date="2023-02" db="EMBL/GenBank/DDBJ databases">
        <title>Colletotrichum kahawae CIFC_Que2 genome sequencing and assembly.</title>
        <authorList>
            <person name="Baroncelli R."/>
        </authorList>
    </citation>
    <scope>NUCLEOTIDE SEQUENCE</scope>
    <source>
        <strain evidence="1">CIFC_Que2</strain>
    </source>
</reference>
<accession>A0AAD9YJU1</accession>
<comment type="caution">
    <text evidence="1">The sequence shown here is derived from an EMBL/GenBank/DDBJ whole genome shotgun (WGS) entry which is preliminary data.</text>
</comment>